<gene>
    <name evidence="1" type="ORF">DEBURN_LOCUS9360</name>
</gene>
<comment type="caution">
    <text evidence="1">The sequence shown here is derived from an EMBL/GenBank/DDBJ whole genome shotgun (WGS) entry which is preliminary data.</text>
</comment>
<organism evidence="1 2">
    <name type="scientific">Diversispora eburnea</name>
    <dbReference type="NCBI Taxonomy" id="1213867"/>
    <lineage>
        <taxon>Eukaryota</taxon>
        <taxon>Fungi</taxon>
        <taxon>Fungi incertae sedis</taxon>
        <taxon>Mucoromycota</taxon>
        <taxon>Glomeromycotina</taxon>
        <taxon>Glomeromycetes</taxon>
        <taxon>Diversisporales</taxon>
        <taxon>Diversisporaceae</taxon>
        <taxon>Diversispora</taxon>
    </lineage>
</organism>
<dbReference type="Proteomes" id="UP000789706">
    <property type="component" value="Unassembled WGS sequence"/>
</dbReference>
<accession>A0A9N9CER8</accession>
<keyword evidence="2" id="KW-1185">Reference proteome</keyword>
<sequence length="190" mass="21642">MGPMLSDNWPLLSKLGSGYFLDSIEIWVSPIEDKSMPNKPIYNVKDGPWPQQFNKDVEISKVHEYNNSIGGTISKDTGITLNQGKRNGQEIKLNFAPGKHSCHWETLEAMSGFHIIIKQVICCKIADDWWRKLKPNLKDFNENFESLMKSKASHGDLINVILEKKAPRIDEPKNSNVGNIDLEFKVMTQK</sequence>
<dbReference type="EMBL" id="CAJVPK010001754">
    <property type="protein sequence ID" value="CAG8597524.1"/>
    <property type="molecule type" value="Genomic_DNA"/>
</dbReference>
<evidence type="ECO:0000313" key="2">
    <source>
        <dbReference type="Proteomes" id="UP000789706"/>
    </source>
</evidence>
<name>A0A9N9CER8_9GLOM</name>
<dbReference type="AlphaFoldDB" id="A0A9N9CER8"/>
<proteinExistence type="predicted"/>
<reference evidence="1" key="1">
    <citation type="submission" date="2021-06" db="EMBL/GenBank/DDBJ databases">
        <authorList>
            <person name="Kallberg Y."/>
            <person name="Tangrot J."/>
            <person name="Rosling A."/>
        </authorList>
    </citation>
    <scope>NUCLEOTIDE SEQUENCE</scope>
    <source>
        <strain evidence="1">AZ414A</strain>
    </source>
</reference>
<protein>
    <submittedName>
        <fullName evidence="1">543_t:CDS:1</fullName>
    </submittedName>
</protein>
<evidence type="ECO:0000313" key="1">
    <source>
        <dbReference type="EMBL" id="CAG8597524.1"/>
    </source>
</evidence>
<dbReference type="OrthoDB" id="2424486at2759"/>